<sequence length="236" mass="26324">MNITNGVLIVVGRVALVTKTTEHAMNGVKHHAEEESASIVEAKWSSGDDNIIVGRKQHDKTMEKAQDEDEDGSRIITGNMLREEARGQGVDEGTDMSKEGSPEWEVRVMEKNIRPKDVEGTIDGHNVKEGNGDNMRTTQKVDVEVEHAYEREVNEETWEVGKLGTREFVGPSTKLKTNIGHKHARDRNGKTVIDAKSFEEEGGPLKRMKGDDNVRMKCMPGTMLSTEVETIDPPCW</sequence>
<proteinExistence type="predicted"/>
<reference evidence="2" key="1">
    <citation type="journal article" date="2017" name="Nat. Commun.">
        <title>The asparagus genome sheds light on the origin and evolution of a young Y chromosome.</title>
        <authorList>
            <person name="Harkess A."/>
            <person name="Zhou J."/>
            <person name="Xu C."/>
            <person name="Bowers J.E."/>
            <person name="Van der Hulst R."/>
            <person name="Ayyampalayam S."/>
            <person name="Mercati F."/>
            <person name="Riccardi P."/>
            <person name="McKain M.R."/>
            <person name="Kakrana A."/>
            <person name="Tang H."/>
            <person name="Ray J."/>
            <person name="Groenendijk J."/>
            <person name="Arikit S."/>
            <person name="Mathioni S.M."/>
            <person name="Nakano M."/>
            <person name="Shan H."/>
            <person name="Telgmann-Rauber A."/>
            <person name="Kanno A."/>
            <person name="Yue Z."/>
            <person name="Chen H."/>
            <person name="Li W."/>
            <person name="Chen Y."/>
            <person name="Xu X."/>
            <person name="Zhang Y."/>
            <person name="Luo S."/>
            <person name="Chen H."/>
            <person name="Gao J."/>
            <person name="Mao Z."/>
            <person name="Pires J.C."/>
            <person name="Luo M."/>
            <person name="Kudrna D."/>
            <person name="Wing R.A."/>
            <person name="Meyers B.C."/>
            <person name="Yi K."/>
            <person name="Kong H."/>
            <person name="Lavrijsen P."/>
            <person name="Sunseri F."/>
            <person name="Falavigna A."/>
            <person name="Ye Y."/>
            <person name="Leebens-Mack J.H."/>
            <person name="Chen G."/>
        </authorList>
    </citation>
    <scope>NUCLEOTIDE SEQUENCE [LARGE SCALE GENOMIC DNA]</scope>
    <source>
        <strain evidence="2">cv. DH0086</strain>
    </source>
</reference>
<accession>A0A5P1E4K9</accession>
<keyword evidence="2" id="KW-1185">Reference proteome</keyword>
<organism evidence="1 2">
    <name type="scientific">Asparagus officinalis</name>
    <name type="common">Garden asparagus</name>
    <dbReference type="NCBI Taxonomy" id="4686"/>
    <lineage>
        <taxon>Eukaryota</taxon>
        <taxon>Viridiplantae</taxon>
        <taxon>Streptophyta</taxon>
        <taxon>Embryophyta</taxon>
        <taxon>Tracheophyta</taxon>
        <taxon>Spermatophyta</taxon>
        <taxon>Magnoliopsida</taxon>
        <taxon>Liliopsida</taxon>
        <taxon>Asparagales</taxon>
        <taxon>Asparagaceae</taxon>
        <taxon>Asparagoideae</taxon>
        <taxon>Asparagus</taxon>
    </lineage>
</organism>
<dbReference type="Proteomes" id="UP000243459">
    <property type="component" value="Chromosome 10"/>
</dbReference>
<evidence type="ECO:0000313" key="2">
    <source>
        <dbReference type="Proteomes" id="UP000243459"/>
    </source>
</evidence>
<evidence type="ECO:0000313" key="1">
    <source>
        <dbReference type="EMBL" id="ONK56375.1"/>
    </source>
</evidence>
<dbReference type="EMBL" id="CM007390">
    <property type="protein sequence ID" value="ONK56375.1"/>
    <property type="molecule type" value="Genomic_DNA"/>
</dbReference>
<dbReference type="Gramene" id="ONK56375">
    <property type="protein sequence ID" value="ONK56375"/>
    <property type="gene ID" value="A4U43_C10F7810"/>
</dbReference>
<dbReference type="AlphaFoldDB" id="A0A5P1E4K9"/>
<name>A0A5P1E4K9_ASPOF</name>
<protein>
    <submittedName>
        <fullName evidence="1">Uncharacterized protein</fullName>
    </submittedName>
</protein>
<gene>
    <name evidence="1" type="ORF">A4U43_C10F7810</name>
</gene>